<keyword evidence="3" id="KW-1185">Reference proteome</keyword>
<feature type="signal peptide" evidence="1">
    <location>
        <begin position="1"/>
        <end position="18"/>
    </location>
</feature>
<dbReference type="Proteomes" id="UP000770785">
    <property type="component" value="Unassembled WGS sequence"/>
</dbReference>
<name>A0ABX0XF30_9BACT</name>
<organism evidence="2 3">
    <name type="scientific">Neolewinella antarctica</name>
    <dbReference type="NCBI Taxonomy" id="442734"/>
    <lineage>
        <taxon>Bacteria</taxon>
        <taxon>Pseudomonadati</taxon>
        <taxon>Bacteroidota</taxon>
        <taxon>Saprospiria</taxon>
        <taxon>Saprospirales</taxon>
        <taxon>Lewinellaceae</taxon>
        <taxon>Neolewinella</taxon>
    </lineage>
</organism>
<keyword evidence="1" id="KW-0732">Signal</keyword>
<proteinExistence type="predicted"/>
<dbReference type="InterPro" id="IPR019853">
    <property type="entry name" value="GldB-like"/>
</dbReference>
<dbReference type="RefSeq" id="WP_168039462.1">
    <property type="nucleotide sequence ID" value="NZ_JAATJH010000007.1"/>
</dbReference>
<gene>
    <name evidence="2" type="ORF">GGR27_003434</name>
</gene>
<comment type="caution">
    <text evidence="2">The sequence shown here is derived from an EMBL/GenBank/DDBJ whole genome shotgun (WGS) entry which is preliminary data.</text>
</comment>
<evidence type="ECO:0000313" key="2">
    <source>
        <dbReference type="EMBL" id="NJC27915.1"/>
    </source>
</evidence>
<feature type="chain" id="PRO_5047229502" evidence="1">
    <location>
        <begin position="19"/>
        <end position="348"/>
    </location>
</feature>
<accession>A0ABX0XF30</accession>
<protein>
    <submittedName>
        <fullName evidence="2">Uncharacterized protein</fullName>
    </submittedName>
</protein>
<sequence>MMNNLTVFSLLITLVCLTACVPDEPPPPDVSAINAPLALVRFDRAMFNIDTTDVANELDRLERDYGEFAKLYLRHVAPIRRGDFGPEEQLEIAKAFLRHEPLRRLDSIVQKRFDDDAMEAQRRELQQALKYYHYYLPDAPLPDTLTAFLYEFGYAALIYGDTDLGVGLDFFLGPEFDYSQVNTQEAVFSQYLARTYRPEYMTRKLLQILIEDHLPRPRSGRLLDYIVYEGKKLFLLDRILPEVADEIIYEVTADQMDWLRDNEIPIYAHLQTEDQLYSTSTDLIRKLTQPAPTTQGMPAASPGRAVNYLGKRIVDAYVTANPNVTMTELMRLEDGQVILAGARFKPRG</sequence>
<dbReference type="Pfam" id="PF25594">
    <property type="entry name" value="GldB_lipo"/>
    <property type="match status" value="1"/>
</dbReference>
<dbReference type="EMBL" id="JAATJH010000007">
    <property type="protein sequence ID" value="NJC27915.1"/>
    <property type="molecule type" value="Genomic_DNA"/>
</dbReference>
<reference evidence="2 3" key="1">
    <citation type="submission" date="2020-03" db="EMBL/GenBank/DDBJ databases">
        <title>Genomic Encyclopedia of Type Strains, Phase IV (KMG-IV): sequencing the most valuable type-strain genomes for metagenomic binning, comparative biology and taxonomic classification.</title>
        <authorList>
            <person name="Goeker M."/>
        </authorList>
    </citation>
    <scope>NUCLEOTIDE SEQUENCE [LARGE SCALE GENOMIC DNA]</scope>
    <source>
        <strain evidence="2 3">DSM 105096</strain>
    </source>
</reference>
<evidence type="ECO:0000313" key="3">
    <source>
        <dbReference type="Proteomes" id="UP000770785"/>
    </source>
</evidence>
<evidence type="ECO:0000256" key="1">
    <source>
        <dbReference type="SAM" id="SignalP"/>
    </source>
</evidence>